<reference evidence="1" key="1">
    <citation type="submission" date="2015-04" db="UniProtKB">
        <authorList>
            <consortium name="EnsemblPlants"/>
        </authorList>
    </citation>
    <scope>IDENTIFICATION</scope>
</reference>
<protein>
    <submittedName>
        <fullName evidence="1">Uncharacterized protein</fullName>
    </submittedName>
</protein>
<dbReference type="EnsemblPlants" id="OMERI06G22930.5">
    <property type="protein sequence ID" value="OMERI06G22930.5"/>
    <property type="gene ID" value="OMERI06G22930"/>
</dbReference>
<keyword evidence="2" id="KW-1185">Reference proteome</keyword>
<evidence type="ECO:0000313" key="2">
    <source>
        <dbReference type="Proteomes" id="UP000008021"/>
    </source>
</evidence>
<dbReference type="Proteomes" id="UP000008021">
    <property type="component" value="Chromosome 6"/>
</dbReference>
<dbReference type="AlphaFoldDB" id="A0A0E0E4H6"/>
<sequence>MIWHLTHYLKVDIIGEDDLFAGLYFLRRIGVDDEASRMRIAGTQVIEHQCKARDCHMFMRYSSSIFSLNSFAS</sequence>
<evidence type="ECO:0000313" key="1">
    <source>
        <dbReference type="EnsemblPlants" id="OMERI06G22930.5"/>
    </source>
</evidence>
<organism evidence="1">
    <name type="scientific">Oryza meridionalis</name>
    <dbReference type="NCBI Taxonomy" id="40149"/>
    <lineage>
        <taxon>Eukaryota</taxon>
        <taxon>Viridiplantae</taxon>
        <taxon>Streptophyta</taxon>
        <taxon>Embryophyta</taxon>
        <taxon>Tracheophyta</taxon>
        <taxon>Spermatophyta</taxon>
        <taxon>Magnoliopsida</taxon>
        <taxon>Liliopsida</taxon>
        <taxon>Poales</taxon>
        <taxon>Poaceae</taxon>
        <taxon>BOP clade</taxon>
        <taxon>Oryzoideae</taxon>
        <taxon>Oryzeae</taxon>
        <taxon>Oryzinae</taxon>
        <taxon>Oryza</taxon>
    </lineage>
</organism>
<accession>A0A0E0E4H6</accession>
<reference evidence="1" key="2">
    <citation type="submission" date="2018-05" db="EMBL/GenBank/DDBJ databases">
        <title>OmerRS3 (Oryza meridionalis Reference Sequence Version 3).</title>
        <authorList>
            <person name="Zhang J."/>
            <person name="Kudrna D."/>
            <person name="Lee S."/>
            <person name="Talag J."/>
            <person name="Welchert J."/>
            <person name="Wing R.A."/>
        </authorList>
    </citation>
    <scope>NUCLEOTIDE SEQUENCE [LARGE SCALE GENOMIC DNA]</scope>
    <source>
        <strain evidence="1">cv. OR44</strain>
    </source>
</reference>
<proteinExistence type="predicted"/>
<dbReference type="HOGENOM" id="CLU_2708989_0_0_1"/>
<dbReference type="Gramene" id="OMERI06G22930.5">
    <property type="protein sequence ID" value="OMERI06G22930.5"/>
    <property type="gene ID" value="OMERI06G22930"/>
</dbReference>
<name>A0A0E0E4H6_9ORYZ</name>